<gene>
    <name evidence="4" type="ORF">CXK94_21460</name>
</gene>
<sequence>MLLKSVYAAARVVKSGKHLTTVNEFTDQLPALRPTVLWEAALAVMQVGDLKVTKIVTEEDKGAPLATLVSVMSNTPLAIARWYPYGLDSYNEVKVELESEYFQGVLYLNGIVPGDKVAIIDDTISTGGALIALVKAIRAAGAEVSEIICVVEKVENGGVARVLEATGLHVKTVLKIFVTENGVEVLEDAKHS</sequence>
<feature type="domain" description="Phosphoribosyltransferase" evidence="3">
    <location>
        <begin position="51"/>
        <end position="154"/>
    </location>
</feature>
<dbReference type="CDD" id="cd06223">
    <property type="entry name" value="PRTases_typeI"/>
    <property type="match status" value="1"/>
</dbReference>
<dbReference type="PANTHER" id="PTHR43864:SF1">
    <property type="entry name" value="XANTHINE PHOSPHORIBOSYLTRANSFERASE"/>
    <property type="match status" value="1"/>
</dbReference>
<dbReference type="NCBIfam" id="NF009211">
    <property type="entry name" value="PRK12560.1"/>
    <property type="match status" value="1"/>
</dbReference>
<evidence type="ECO:0000259" key="3">
    <source>
        <dbReference type="Pfam" id="PF00156"/>
    </source>
</evidence>
<proteinExistence type="predicted"/>
<dbReference type="EMBL" id="POUT01000021">
    <property type="protein sequence ID" value="PNG04602.1"/>
    <property type="molecule type" value="Genomic_DNA"/>
</dbReference>
<keyword evidence="4" id="KW-0328">Glycosyltransferase</keyword>
<dbReference type="PANTHER" id="PTHR43864">
    <property type="entry name" value="HYPOXANTHINE/GUANINE PHOSPHORIBOSYLTRANSFERASE"/>
    <property type="match status" value="1"/>
</dbReference>
<dbReference type="InterPro" id="IPR029057">
    <property type="entry name" value="PRTase-like"/>
</dbReference>
<name>A0A2N8SQ29_STUST</name>
<dbReference type="Gene3D" id="3.40.50.2020">
    <property type="match status" value="1"/>
</dbReference>
<dbReference type="InterPro" id="IPR050118">
    <property type="entry name" value="Pur/Pyrimidine_PRTase"/>
</dbReference>
<evidence type="ECO:0000313" key="5">
    <source>
        <dbReference type="Proteomes" id="UP000236023"/>
    </source>
</evidence>
<dbReference type="GO" id="GO:0003999">
    <property type="term" value="F:adenine phosphoribosyltransferase activity"/>
    <property type="evidence" value="ECO:0007669"/>
    <property type="project" value="UniProtKB-EC"/>
</dbReference>
<evidence type="ECO:0000256" key="2">
    <source>
        <dbReference type="ARBA" id="ARBA00022726"/>
    </source>
</evidence>
<comment type="caution">
    <text evidence="4">The sequence shown here is derived from an EMBL/GenBank/DDBJ whole genome shotgun (WGS) entry which is preliminary data.</text>
</comment>
<evidence type="ECO:0000313" key="4">
    <source>
        <dbReference type="EMBL" id="PNG04602.1"/>
    </source>
</evidence>
<dbReference type="AlphaFoldDB" id="A0A2N8SQ29"/>
<dbReference type="InterPro" id="IPR000836">
    <property type="entry name" value="PRTase_dom"/>
</dbReference>
<keyword evidence="2" id="KW-0660">Purine salvage</keyword>
<dbReference type="GO" id="GO:0006166">
    <property type="term" value="P:purine ribonucleoside salvage"/>
    <property type="evidence" value="ECO:0007669"/>
    <property type="project" value="UniProtKB-KW"/>
</dbReference>
<dbReference type="Proteomes" id="UP000236023">
    <property type="component" value="Unassembled WGS sequence"/>
</dbReference>
<evidence type="ECO:0000256" key="1">
    <source>
        <dbReference type="ARBA" id="ARBA00022679"/>
    </source>
</evidence>
<dbReference type="SUPFAM" id="SSF53271">
    <property type="entry name" value="PRTase-like"/>
    <property type="match status" value="1"/>
</dbReference>
<dbReference type="Pfam" id="PF00156">
    <property type="entry name" value="Pribosyltran"/>
    <property type="match status" value="1"/>
</dbReference>
<organism evidence="4 5">
    <name type="scientific">Stutzerimonas stutzeri</name>
    <name type="common">Pseudomonas stutzeri</name>
    <dbReference type="NCBI Taxonomy" id="316"/>
    <lineage>
        <taxon>Bacteria</taxon>
        <taxon>Pseudomonadati</taxon>
        <taxon>Pseudomonadota</taxon>
        <taxon>Gammaproteobacteria</taxon>
        <taxon>Pseudomonadales</taxon>
        <taxon>Pseudomonadaceae</taxon>
        <taxon>Stutzerimonas</taxon>
    </lineage>
</organism>
<accession>A0A2N8SQ29</accession>
<keyword evidence="1 4" id="KW-0808">Transferase</keyword>
<reference evidence="4 5" key="1">
    <citation type="submission" date="2018-01" db="EMBL/GenBank/DDBJ databases">
        <title>Denitrification phenotypes of diverse strains of Pseudomonas stutzeri.</title>
        <authorList>
            <person name="Milligan D.A."/>
            <person name="Bergaust L."/>
            <person name="Bakken L.R."/>
            <person name="Frostegard A."/>
        </authorList>
    </citation>
    <scope>NUCLEOTIDE SEQUENCE [LARGE SCALE GENOMIC DNA]</scope>
    <source>
        <strain evidence="4 5">24a75</strain>
    </source>
</reference>
<dbReference type="EC" id="2.4.2.7" evidence="4"/>
<protein>
    <submittedName>
        <fullName evidence="4">Adenine phosphoribosyltransferase</fullName>
        <ecNumber evidence="4">2.4.2.7</ecNumber>
    </submittedName>
</protein>